<gene>
    <name evidence="11" type="ORF">RG963_07750</name>
</gene>
<comment type="subcellular location">
    <subcellularLocation>
        <location evidence="1">Cell membrane</location>
        <topology evidence="1">Multi-pass membrane protein</topology>
    </subcellularLocation>
</comment>
<keyword evidence="3 8" id="KW-0812">Transmembrane</keyword>
<feature type="transmembrane region" description="Helical" evidence="8">
    <location>
        <begin position="377"/>
        <end position="409"/>
    </location>
</feature>
<feature type="transmembrane region" description="Helical" evidence="8">
    <location>
        <begin position="21"/>
        <end position="39"/>
    </location>
</feature>
<evidence type="ECO:0000256" key="8">
    <source>
        <dbReference type="SAM" id="Phobius"/>
    </source>
</evidence>
<dbReference type="PANTHER" id="PTHR30572:SF4">
    <property type="entry name" value="ABC TRANSPORTER PERMEASE YTRF"/>
    <property type="match status" value="1"/>
</dbReference>
<keyword evidence="2" id="KW-1003">Cell membrane</keyword>
<dbReference type="EMBL" id="JAVKPK010000025">
    <property type="protein sequence ID" value="MDR7665667.1"/>
    <property type="molecule type" value="Genomic_DNA"/>
</dbReference>
<sequence>MKSKKILKIAFNMVKANKLRSWLTIIGVIIGIASVMAIVTTGEYFQEQVTETLEGLGGDTITIVASIPFQVNEDGEMVKDTEVSSEVAAETEEVAPETEEVTEETEEVSETNNSDSIEPESVTEAELTKTDVFTLLSIPDVEYINVNVEGGAELTFGSETTSVGVKGVDPNFWPKLTNKKVEQGRMLKSGDKSVVIISKELSNDTFEQEIRLNQMILLNGRSYRVIGILEKDEGLLGGLKGLFGSSIYMPYKDVYSLSYSDEDMPEREREIYDSIEIKLDEGSDYDAALKEIERKLRRSRRVTEDTQDFYINSPKKTIESTGKLINGLTAFLAFIAGISLLVGSTGIANTMFTSVLEKTKEIGIMKAIGAKNKDIMLIFLCNAAMISLVGGIIGILLGTAAVQVILLLISIQMKVPFEFALSLKGTVTATLVSIIVGLIAGLVPAKNAAELKPVDALRYE</sequence>
<keyword evidence="12" id="KW-1185">Reference proteome</keyword>
<dbReference type="PANTHER" id="PTHR30572">
    <property type="entry name" value="MEMBRANE COMPONENT OF TRANSPORTER-RELATED"/>
    <property type="match status" value="1"/>
</dbReference>
<dbReference type="InterPro" id="IPR025857">
    <property type="entry name" value="MacB_PCD"/>
</dbReference>
<proteinExistence type="inferred from homology"/>
<evidence type="ECO:0000256" key="6">
    <source>
        <dbReference type="ARBA" id="ARBA00038076"/>
    </source>
</evidence>
<feature type="transmembrane region" description="Helical" evidence="8">
    <location>
        <begin position="330"/>
        <end position="356"/>
    </location>
</feature>
<organism evidence="11 12">
    <name type="scientific">Methanosarcina baikalica</name>
    <dbReference type="NCBI Taxonomy" id="3073890"/>
    <lineage>
        <taxon>Archaea</taxon>
        <taxon>Methanobacteriati</taxon>
        <taxon>Methanobacteriota</taxon>
        <taxon>Stenosarchaea group</taxon>
        <taxon>Methanomicrobia</taxon>
        <taxon>Methanosarcinales</taxon>
        <taxon>Methanosarcinaceae</taxon>
        <taxon>Methanosarcina</taxon>
    </lineage>
</organism>
<dbReference type="InterPro" id="IPR050250">
    <property type="entry name" value="Macrolide_Exporter_MacB"/>
</dbReference>
<feature type="compositionally biased region" description="Acidic residues" evidence="7">
    <location>
        <begin position="89"/>
        <end position="109"/>
    </location>
</feature>
<evidence type="ECO:0000256" key="3">
    <source>
        <dbReference type="ARBA" id="ARBA00022692"/>
    </source>
</evidence>
<evidence type="ECO:0000313" key="11">
    <source>
        <dbReference type="EMBL" id="MDR7665667.1"/>
    </source>
</evidence>
<accession>A0ABU2D1F5</accession>
<evidence type="ECO:0000256" key="7">
    <source>
        <dbReference type="SAM" id="MobiDB-lite"/>
    </source>
</evidence>
<dbReference type="Pfam" id="PF12704">
    <property type="entry name" value="MacB_PCD"/>
    <property type="match status" value="1"/>
</dbReference>
<evidence type="ECO:0000313" key="12">
    <source>
        <dbReference type="Proteomes" id="UP001246244"/>
    </source>
</evidence>
<comment type="similarity">
    <text evidence="6">Belongs to the ABC-4 integral membrane protein family.</text>
</comment>
<evidence type="ECO:0000256" key="5">
    <source>
        <dbReference type="ARBA" id="ARBA00023136"/>
    </source>
</evidence>
<feature type="transmembrane region" description="Helical" evidence="8">
    <location>
        <begin position="421"/>
        <end position="443"/>
    </location>
</feature>
<reference evidence="12" key="1">
    <citation type="submission" date="2023-07" db="EMBL/GenBank/DDBJ databases">
        <title>Whole-genome sequencing of a new Methanosarcina sp. Z-7115.</title>
        <authorList>
            <person name="Zhilina T.N."/>
            <person name="Merkel A.Y."/>
        </authorList>
    </citation>
    <scope>NUCLEOTIDE SEQUENCE [LARGE SCALE GENOMIC DNA]</scope>
    <source>
        <strain evidence="12">Z-7115</strain>
    </source>
</reference>
<evidence type="ECO:0000259" key="9">
    <source>
        <dbReference type="Pfam" id="PF02687"/>
    </source>
</evidence>
<feature type="region of interest" description="Disordered" evidence="7">
    <location>
        <begin position="88"/>
        <end position="123"/>
    </location>
</feature>
<keyword evidence="4 8" id="KW-1133">Transmembrane helix</keyword>
<feature type="domain" description="MacB-like periplasmic core" evidence="10">
    <location>
        <begin position="21"/>
        <end position="294"/>
    </location>
</feature>
<dbReference type="RefSeq" id="WP_310575694.1">
    <property type="nucleotide sequence ID" value="NZ_JAVKPK010000025.1"/>
</dbReference>
<name>A0ABU2D1F5_9EURY</name>
<comment type="caution">
    <text evidence="11">The sequence shown here is derived from an EMBL/GenBank/DDBJ whole genome shotgun (WGS) entry which is preliminary data.</text>
</comment>
<dbReference type="InterPro" id="IPR003838">
    <property type="entry name" value="ABC3_permease_C"/>
</dbReference>
<keyword evidence="5 8" id="KW-0472">Membrane</keyword>
<protein>
    <submittedName>
        <fullName evidence="11">ABC transporter permease</fullName>
    </submittedName>
</protein>
<evidence type="ECO:0000256" key="1">
    <source>
        <dbReference type="ARBA" id="ARBA00004651"/>
    </source>
</evidence>
<evidence type="ECO:0000259" key="10">
    <source>
        <dbReference type="Pfam" id="PF12704"/>
    </source>
</evidence>
<evidence type="ECO:0000256" key="4">
    <source>
        <dbReference type="ARBA" id="ARBA00022989"/>
    </source>
</evidence>
<evidence type="ECO:0000256" key="2">
    <source>
        <dbReference type="ARBA" id="ARBA00022475"/>
    </source>
</evidence>
<dbReference type="Proteomes" id="UP001246244">
    <property type="component" value="Unassembled WGS sequence"/>
</dbReference>
<feature type="domain" description="ABC3 transporter permease C-terminal" evidence="9">
    <location>
        <begin position="334"/>
        <end position="451"/>
    </location>
</feature>
<dbReference type="Pfam" id="PF02687">
    <property type="entry name" value="FtsX"/>
    <property type="match status" value="1"/>
</dbReference>